<gene>
    <name evidence="1" type="ORF">TNCT_726111</name>
</gene>
<keyword evidence="2" id="KW-1185">Reference proteome</keyword>
<name>A0A8X6LAD9_TRICU</name>
<reference evidence="1" key="1">
    <citation type="submission" date="2020-07" db="EMBL/GenBank/DDBJ databases">
        <title>Multicomponent nature underlies the extraordinary mechanical properties of spider dragline silk.</title>
        <authorList>
            <person name="Kono N."/>
            <person name="Nakamura H."/>
            <person name="Mori M."/>
            <person name="Yoshida Y."/>
            <person name="Ohtoshi R."/>
            <person name="Malay A.D."/>
            <person name="Moran D.A.P."/>
            <person name="Tomita M."/>
            <person name="Numata K."/>
            <person name="Arakawa K."/>
        </authorList>
    </citation>
    <scope>NUCLEOTIDE SEQUENCE</scope>
</reference>
<dbReference type="AlphaFoldDB" id="A0A8X6LAD9"/>
<organism evidence="1 2">
    <name type="scientific">Trichonephila clavata</name>
    <name type="common">Joro spider</name>
    <name type="synonym">Nephila clavata</name>
    <dbReference type="NCBI Taxonomy" id="2740835"/>
    <lineage>
        <taxon>Eukaryota</taxon>
        <taxon>Metazoa</taxon>
        <taxon>Ecdysozoa</taxon>
        <taxon>Arthropoda</taxon>
        <taxon>Chelicerata</taxon>
        <taxon>Arachnida</taxon>
        <taxon>Araneae</taxon>
        <taxon>Araneomorphae</taxon>
        <taxon>Entelegynae</taxon>
        <taxon>Araneoidea</taxon>
        <taxon>Nephilidae</taxon>
        <taxon>Trichonephila</taxon>
    </lineage>
</organism>
<dbReference type="EMBL" id="BMAO01025415">
    <property type="protein sequence ID" value="GFR02425.1"/>
    <property type="molecule type" value="Genomic_DNA"/>
</dbReference>
<comment type="caution">
    <text evidence="1">The sequence shown here is derived from an EMBL/GenBank/DDBJ whole genome shotgun (WGS) entry which is preliminary data.</text>
</comment>
<evidence type="ECO:0000313" key="1">
    <source>
        <dbReference type="EMBL" id="GFR02425.1"/>
    </source>
</evidence>
<sequence>MENPALDKSGDCSQALMNAARDGSSRCWVARSLIAAEDSISGKLLTASNLSGSGFTPLPDTRCPRTLISVAPK</sequence>
<accession>A0A8X6LAD9</accession>
<evidence type="ECO:0000313" key="2">
    <source>
        <dbReference type="Proteomes" id="UP000887116"/>
    </source>
</evidence>
<protein>
    <submittedName>
        <fullName evidence="1">Uncharacterized protein</fullName>
    </submittedName>
</protein>
<proteinExistence type="predicted"/>
<dbReference type="Proteomes" id="UP000887116">
    <property type="component" value="Unassembled WGS sequence"/>
</dbReference>